<keyword evidence="4" id="KW-1003">Cell membrane</keyword>
<evidence type="ECO:0000256" key="7">
    <source>
        <dbReference type="ARBA" id="ARBA00022989"/>
    </source>
</evidence>
<evidence type="ECO:0000256" key="8">
    <source>
        <dbReference type="ARBA" id="ARBA00023136"/>
    </source>
</evidence>
<evidence type="ECO:0000256" key="4">
    <source>
        <dbReference type="ARBA" id="ARBA00022475"/>
    </source>
</evidence>
<keyword evidence="5 9" id="KW-0812">Transmembrane</keyword>
<evidence type="ECO:0000256" key="1">
    <source>
        <dbReference type="ARBA" id="ARBA00004429"/>
    </source>
</evidence>
<keyword evidence="6" id="KW-0029">Amino-acid transport</keyword>
<protein>
    <submittedName>
        <fullName evidence="10">Amino acid ABC transporter membrane protein 1 (PAAT family)</fullName>
    </submittedName>
</protein>
<feature type="transmembrane region" description="Helical" evidence="9">
    <location>
        <begin position="187"/>
        <end position="206"/>
    </location>
</feature>
<dbReference type="NCBIfam" id="TIGR01726">
    <property type="entry name" value="HEQRo_perm_3TM"/>
    <property type="match status" value="1"/>
</dbReference>
<dbReference type="RefSeq" id="WP_102940029.1">
    <property type="nucleotide sequence ID" value="NZ_JAPWHJ010000015.1"/>
</dbReference>
<evidence type="ECO:0000256" key="6">
    <source>
        <dbReference type="ARBA" id="ARBA00022970"/>
    </source>
</evidence>
<dbReference type="InterPro" id="IPR043429">
    <property type="entry name" value="ArtM/GltK/GlnP/TcyL/YhdX-like"/>
</dbReference>
<gene>
    <name evidence="10" type="ORF">DET48_10664</name>
</gene>
<feature type="transmembrane region" description="Helical" evidence="9">
    <location>
        <begin position="56"/>
        <end position="75"/>
    </location>
</feature>
<evidence type="ECO:0000256" key="2">
    <source>
        <dbReference type="ARBA" id="ARBA00010072"/>
    </source>
</evidence>
<feature type="transmembrane region" description="Helical" evidence="9">
    <location>
        <begin position="87"/>
        <end position="106"/>
    </location>
</feature>
<dbReference type="PROSITE" id="PS50928">
    <property type="entry name" value="ABC_TM1"/>
    <property type="match status" value="1"/>
</dbReference>
<feature type="transmembrane region" description="Helical" evidence="9">
    <location>
        <begin position="20"/>
        <end position="44"/>
    </location>
</feature>
<dbReference type="EMBL" id="QLTR01000006">
    <property type="protein sequence ID" value="RAS66284.1"/>
    <property type="molecule type" value="Genomic_DNA"/>
</dbReference>
<keyword evidence="3 9" id="KW-0813">Transport</keyword>
<proteinExistence type="inferred from homology"/>
<evidence type="ECO:0000256" key="9">
    <source>
        <dbReference type="RuleBase" id="RU363032"/>
    </source>
</evidence>
<accession>A0A2J8GYT1</accession>
<dbReference type="InterPro" id="IPR000515">
    <property type="entry name" value="MetI-like"/>
</dbReference>
<dbReference type="GO" id="GO:0022857">
    <property type="term" value="F:transmembrane transporter activity"/>
    <property type="evidence" value="ECO:0007669"/>
    <property type="project" value="InterPro"/>
</dbReference>
<comment type="similarity">
    <text evidence="2">Belongs to the binding-protein-dependent transport system permease family. HisMQ subfamily.</text>
</comment>
<evidence type="ECO:0000313" key="10">
    <source>
        <dbReference type="EMBL" id="RAS66284.1"/>
    </source>
</evidence>
<keyword evidence="7 9" id="KW-1133">Transmembrane helix</keyword>
<dbReference type="SUPFAM" id="SSF161098">
    <property type="entry name" value="MetI-like"/>
    <property type="match status" value="1"/>
</dbReference>
<feature type="transmembrane region" description="Helical" evidence="9">
    <location>
        <begin position="148"/>
        <end position="167"/>
    </location>
</feature>
<dbReference type="InterPro" id="IPR010065">
    <property type="entry name" value="AA_ABC_transptr_permease_3TM"/>
</dbReference>
<dbReference type="Gene3D" id="1.10.3720.10">
    <property type="entry name" value="MetI-like"/>
    <property type="match status" value="1"/>
</dbReference>
<dbReference type="PANTHER" id="PTHR30614:SF0">
    <property type="entry name" value="L-CYSTINE TRANSPORT SYSTEM PERMEASE PROTEIN TCYL"/>
    <property type="match status" value="1"/>
</dbReference>
<evidence type="ECO:0000256" key="5">
    <source>
        <dbReference type="ARBA" id="ARBA00022692"/>
    </source>
</evidence>
<dbReference type="GO" id="GO:0043190">
    <property type="term" value="C:ATP-binding cassette (ABC) transporter complex"/>
    <property type="evidence" value="ECO:0007669"/>
    <property type="project" value="InterPro"/>
</dbReference>
<evidence type="ECO:0000313" key="11">
    <source>
        <dbReference type="Proteomes" id="UP000248729"/>
    </source>
</evidence>
<dbReference type="GO" id="GO:0006865">
    <property type="term" value="P:amino acid transport"/>
    <property type="evidence" value="ECO:0007669"/>
    <property type="project" value="UniProtKB-KW"/>
</dbReference>
<comment type="subcellular location">
    <subcellularLocation>
        <location evidence="1">Cell inner membrane</location>
        <topology evidence="1">Multi-pass membrane protein</topology>
    </subcellularLocation>
    <subcellularLocation>
        <location evidence="9">Cell membrane</location>
        <topology evidence="9">Multi-pass membrane protein</topology>
    </subcellularLocation>
</comment>
<dbReference type="InterPro" id="IPR035906">
    <property type="entry name" value="MetI-like_sf"/>
</dbReference>
<comment type="caution">
    <text evidence="10">The sequence shown here is derived from an EMBL/GenBank/DDBJ whole genome shotgun (WGS) entry which is preliminary data.</text>
</comment>
<dbReference type="Pfam" id="PF00528">
    <property type="entry name" value="BPD_transp_1"/>
    <property type="match status" value="1"/>
</dbReference>
<organism evidence="10 11">
    <name type="scientific">Vibrio diazotrophicus</name>
    <dbReference type="NCBI Taxonomy" id="685"/>
    <lineage>
        <taxon>Bacteria</taxon>
        <taxon>Pseudomonadati</taxon>
        <taxon>Pseudomonadota</taxon>
        <taxon>Gammaproteobacteria</taxon>
        <taxon>Vibrionales</taxon>
        <taxon>Vibrionaceae</taxon>
        <taxon>Vibrio</taxon>
    </lineage>
</organism>
<dbReference type="AlphaFoldDB" id="A0A2J8GYT1"/>
<reference evidence="10 11" key="1">
    <citation type="submission" date="2018-06" db="EMBL/GenBank/DDBJ databases">
        <title>Freshwater and sediment microbial communities from various areas in North America, analyzing microbe dynamics in response to fracking.</title>
        <authorList>
            <person name="Lamendella R."/>
        </authorList>
    </citation>
    <scope>NUCLEOTIDE SEQUENCE [LARGE SCALE GENOMIC DNA]</scope>
    <source>
        <strain evidence="10 11">99A</strain>
    </source>
</reference>
<sequence length="221" mass="24608">MFDLSIIYKYLGSFIDGFEITASVSALSIIGSFLVGLMVMFACVSSNKLVSNIGYAYINCFRNIPFIVQVFFIFYGLPELGIFIDPYTTGVLALSIAVGAYCADVLRASVLQVDNEVIEAAQSFGLSRKLIYQKIVLPIALRNSIRPLGSIFINLILTTSILSTVTLNELTGAAKIIAAETFRPFEVYFFLLLFYCVLTYILSFLISRVHARLNRHFVTEN</sequence>
<name>A0A2J8GYT1_VIBDI</name>
<evidence type="ECO:0000256" key="3">
    <source>
        <dbReference type="ARBA" id="ARBA00022448"/>
    </source>
</evidence>
<dbReference type="PANTHER" id="PTHR30614">
    <property type="entry name" value="MEMBRANE COMPONENT OF AMINO ACID ABC TRANSPORTER"/>
    <property type="match status" value="1"/>
</dbReference>
<dbReference type="Proteomes" id="UP000248729">
    <property type="component" value="Unassembled WGS sequence"/>
</dbReference>
<keyword evidence="8 9" id="KW-0472">Membrane</keyword>
<dbReference type="CDD" id="cd06261">
    <property type="entry name" value="TM_PBP2"/>
    <property type="match status" value="1"/>
</dbReference>